<keyword evidence="2 5" id="KW-0812">Transmembrane</keyword>
<evidence type="ECO:0000256" key="5">
    <source>
        <dbReference type="SAM" id="Phobius"/>
    </source>
</evidence>
<name>Q73WU8_MYCPA</name>
<dbReference type="Pfam" id="PF04191">
    <property type="entry name" value="PEMT"/>
    <property type="match status" value="1"/>
</dbReference>
<accession>Q73WU8</accession>
<evidence type="ECO:0000313" key="6">
    <source>
        <dbReference type="EMBL" id="AAS04879.1"/>
    </source>
</evidence>
<dbReference type="GO" id="GO:0012505">
    <property type="term" value="C:endomembrane system"/>
    <property type="evidence" value="ECO:0007669"/>
    <property type="project" value="UniProtKB-SubCell"/>
</dbReference>
<dbReference type="eggNOG" id="COG2020">
    <property type="taxonomic scope" value="Bacteria"/>
</dbReference>
<evidence type="ECO:0000256" key="3">
    <source>
        <dbReference type="ARBA" id="ARBA00022989"/>
    </source>
</evidence>
<feature type="transmembrane region" description="Helical" evidence="5">
    <location>
        <begin position="12"/>
        <end position="29"/>
    </location>
</feature>
<dbReference type="STRING" id="262316.MAP_2562"/>
<protein>
    <recommendedName>
        <fullName evidence="8">Steroid 5-alpha reductase C-terminal domain-containing protein</fullName>
    </recommendedName>
</protein>
<gene>
    <name evidence="6" type="ordered locus">MAP_2562</name>
</gene>
<dbReference type="Gene3D" id="1.20.120.1630">
    <property type="match status" value="1"/>
</dbReference>
<evidence type="ECO:0000256" key="1">
    <source>
        <dbReference type="ARBA" id="ARBA00004127"/>
    </source>
</evidence>
<dbReference type="AlphaFoldDB" id="Q73WU8"/>
<keyword evidence="4 5" id="KW-0472">Membrane</keyword>
<dbReference type="InterPro" id="IPR007318">
    <property type="entry name" value="Phopholipid_MeTrfase"/>
</dbReference>
<feature type="transmembrane region" description="Helical" evidence="5">
    <location>
        <begin position="35"/>
        <end position="54"/>
    </location>
</feature>
<dbReference type="PANTHER" id="PTHR43847:SF1">
    <property type="entry name" value="BLL3993 PROTEIN"/>
    <property type="match status" value="1"/>
</dbReference>
<evidence type="ECO:0000313" key="7">
    <source>
        <dbReference type="Proteomes" id="UP000000580"/>
    </source>
</evidence>
<sequence length="225" mass="24839">MMKTGLRVTATSVWGILSWILILLLPAGTLHYWQAWVFIAVFTVATIVPAAYLARTNPAALQRRMRAGPRAEPRTAQKFIITGSFLGLFAAMVFSALDHRFGWSSVPAWLSLLGDVLVATGLGIAMLVVIQNSYAAATVTVEAGQTVVSSGLYRFVRHPMYTGNVIMMIGIPLALGSYWGLLFVVPGTALLALRMFDEEKLLLQELPGYPDYTQKVRYRLAPYLW</sequence>
<evidence type="ECO:0008006" key="8">
    <source>
        <dbReference type="Google" id="ProtNLM"/>
    </source>
</evidence>
<dbReference type="InterPro" id="IPR052527">
    <property type="entry name" value="Metal_cation-efflux_comp"/>
</dbReference>
<dbReference type="PANTHER" id="PTHR43847">
    <property type="entry name" value="BLL3993 PROTEIN"/>
    <property type="match status" value="1"/>
</dbReference>
<feature type="transmembrane region" description="Helical" evidence="5">
    <location>
        <begin position="75"/>
        <end position="97"/>
    </location>
</feature>
<feature type="transmembrane region" description="Helical" evidence="5">
    <location>
        <begin position="165"/>
        <end position="193"/>
    </location>
</feature>
<feature type="transmembrane region" description="Helical" evidence="5">
    <location>
        <begin position="109"/>
        <end position="129"/>
    </location>
</feature>
<reference evidence="6 7" key="1">
    <citation type="journal article" date="2005" name="Proc. Natl. Acad. Sci. U.S.A.">
        <title>The complete genome sequence of Mycobacterium avium subspecies paratuberculosis.</title>
        <authorList>
            <person name="Li L."/>
            <person name="Bannantine J.P."/>
            <person name="Zhang Q."/>
            <person name="Amonsin A."/>
            <person name="May B.J."/>
            <person name="Alt D."/>
            <person name="Banerji N."/>
            <person name="Kanjilal S."/>
            <person name="Kapur V."/>
        </authorList>
    </citation>
    <scope>NUCLEOTIDE SEQUENCE [LARGE SCALE GENOMIC DNA]</scope>
    <source>
        <strain evidence="7">ATCC BAA-968 / K-10</strain>
    </source>
</reference>
<proteinExistence type="predicted"/>
<dbReference type="EMBL" id="AE016958">
    <property type="protein sequence ID" value="AAS04879.1"/>
    <property type="molecule type" value="Genomic_DNA"/>
</dbReference>
<dbReference type="HOGENOM" id="CLU_065200_1_2_11"/>
<dbReference type="KEGG" id="mpa:MAP_2562"/>
<dbReference type="Proteomes" id="UP000000580">
    <property type="component" value="Chromosome"/>
</dbReference>
<evidence type="ECO:0000256" key="2">
    <source>
        <dbReference type="ARBA" id="ARBA00022692"/>
    </source>
</evidence>
<evidence type="ECO:0000256" key="4">
    <source>
        <dbReference type="ARBA" id="ARBA00023136"/>
    </source>
</evidence>
<organism evidence="6 7">
    <name type="scientific">Mycolicibacterium paratuberculosis (strain ATCC BAA-968 / K-10)</name>
    <name type="common">Mycobacterium paratuberculosis</name>
    <dbReference type="NCBI Taxonomy" id="262316"/>
    <lineage>
        <taxon>Bacteria</taxon>
        <taxon>Bacillati</taxon>
        <taxon>Actinomycetota</taxon>
        <taxon>Actinomycetes</taxon>
        <taxon>Mycobacteriales</taxon>
        <taxon>Mycobacteriaceae</taxon>
        <taxon>Mycobacterium</taxon>
        <taxon>Mycobacterium avium complex (MAC)</taxon>
    </lineage>
</organism>
<comment type="subcellular location">
    <subcellularLocation>
        <location evidence="1">Endomembrane system</location>
        <topology evidence="1">Multi-pass membrane protein</topology>
    </subcellularLocation>
</comment>
<keyword evidence="7" id="KW-1185">Reference proteome</keyword>
<keyword evidence="3 5" id="KW-1133">Transmembrane helix</keyword>